<proteinExistence type="predicted"/>
<evidence type="ECO:0000259" key="2">
    <source>
        <dbReference type="SMART" id="SM00331"/>
    </source>
</evidence>
<dbReference type="InterPro" id="IPR029016">
    <property type="entry name" value="GAF-like_dom_sf"/>
</dbReference>
<reference evidence="3 4" key="1">
    <citation type="submission" date="2024-10" db="EMBL/GenBank/DDBJ databases">
        <title>The Natural Products Discovery Center: Release of the First 8490 Sequenced Strains for Exploring Actinobacteria Biosynthetic Diversity.</title>
        <authorList>
            <person name="Kalkreuter E."/>
            <person name="Kautsar S.A."/>
            <person name="Yang D."/>
            <person name="Bader C.D."/>
            <person name="Teijaro C.N."/>
            <person name="Fluegel L."/>
            <person name="Davis C.M."/>
            <person name="Simpson J.R."/>
            <person name="Lauterbach L."/>
            <person name="Steele A.D."/>
            <person name="Gui C."/>
            <person name="Meng S."/>
            <person name="Li G."/>
            <person name="Viehrig K."/>
            <person name="Ye F."/>
            <person name="Su P."/>
            <person name="Kiefer A.F."/>
            <person name="Nichols A."/>
            <person name="Cepeda A.J."/>
            <person name="Yan W."/>
            <person name="Fan B."/>
            <person name="Jiang Y."/>
            <person name="Adhikari A."/>
            <person name="Zheng C.-J."/>
            <person name="Schuster L."/>
            <person name="Cowan T.M."/>
            <person name="Smanski M.J."/>
            <person name="Chevrette M.G."/>
            <person name="De Carvalho L.P.S."/>
            <person name="Shen B."/>
        </authorList>
    </citation>
    <scope>NUCLEOTIDE SEQUENCE [LARGE SCALE GENOMIC DNA]</scope>
    <source>
        <strain evidence="3 4">NPDC006488</strain>
    </source>
</reference>
<evidence type="ECO:0000256" key="1">
    <source>
        <dbReference type="ARBA" id="ARBA00022801"/>
    </source>
</evidence>
<dbReference type="GO" id="GO:0004722">
    <property type="term" value="F:protein serine/threonine phosphatase activity"/>
    <property type="evidence" value="ECO:0007669"/>
    <property type="project" value="UniProtKB-EC"/>
</dbReference>
<comment type="caution">
    <text evidence="3">The sequence shown here is derived from an EMBL/GenBank/DDBJ whole genome shotgun (WGS) entry which is preliminary data.</text>
</comment>
<sequence length="410" mass="44270">MDGDDEVTGPEQGSADRFVLARRAVSAIGSTLDERRTAAECARFLVDELCEAAAVDLFAQDEARPAPHGMLHPMAAVGRKELLDSLRSAPREDVMVRALDTGHPITTSFTTNDHGVLAALSVPLTAWGKAYGALLAIRAGRTFGDDEAAAVHYAARLTAAHLHHAVEHHRLRTTALNLQQVLLTEPSRPHPNIEMATRYLPAGSGTLVGGDWFEAVRLHYGRTLLVIGDVMGHGLDAAVDMNAYRSMLRYVASTDLPPHRILRQMDTAMSEEHNRRPATCLLALLDPDRGTAAFASAGHLPPAVFHRDGAGELIPVPVGPPLGTGSADYEMTTLTLTPDDTLVMFTDGLVERRGEDIDVSLSRLARLRLHPGQGVSRLLDDIVLRLHVQEAEDDVAAITARLRPRSSVPG</sequence>
<dbReference type="Gene3D" id="3.30.450.40">
    <property type="match status" value="1"/>
</dbReference>
<dbReference type="EMBL" id="JBIAHM010000014">
    <property type="protein sequence ID" value="MFE9603805.1"/>
    <property type="molecule type" value="Genomic_DNA"/>
</dbReference>
<dbReference type="Proteomes" id="UP001601303">
    <property type="component" value="Unassembled WGS sequence"/>
</dbReference>
<dbReference type="SUPFAM" id="SSF81606">
    <property type="entry name" value="PP2C-like"/>
    <property type="match status" value="1"/>
</dbReference>
<organism evidence="3 4">
    <name type="scientific">Streptomyces hokutonensis</name>
    <dbReference type="NCBI Taxonomy" id="1306990"/>
    <lineage>
        <taxon>Bacteria</taxon>
        <taxon>Bacillati</taxon>
        <taxon>Actinomycetota</taxon>
        <taxon>Actinomycetes</taxon>
        <taxon>Kitasatosporales</taxon>
        <taxon>Streptomycetaceae</taxon>
        <taxon>Streptomyces</taxon>
    </lineage>
</organism>
<evidence type="ECO:0000313" key="4">
    <source>
        <dbReference type="Proteomes" id="UP001601303"/>
    </source>
</evidence>
<dbReference type="EC" id="3.1.3.16" evidence="3"/>
<dbReference type="InterPro" id="IPR001932">
    <property type="entry name" value="PPM-type_phosphatase-like_dom"/>
</dbReference>
<dbReference type="RefSeq" id="WP_388112655.1">
    <property type="nucleotide sequence ID" value="NZ_JBIAHM010000014.1"/>
</dbReference>
<keyword evidence="1 3" id="KW-0378">Hydrolase</keyword>
<keyword evidence="4" id="KW-1185">Reference proteome</keyword>
<dbReference type="InterPro" id="IPR052016">
    <property type="entry name" value="Bact_Sigma-Reg"/>
</dbReference>
<dbReference type="PANTHER" id="PTHR43156:SF2">
    <property type="entry name" value="STAGE II SPORULATION PROTEIN E"/>
    <property type="match status" value="1"/>
</dbReference>
<dbReference type="SUPFAM" id="SSF55781">
    <property type="entry name" value="GAF domain-like"/>
    <property type="match status" value="1"/>
</dbReference>
<name>A0ABW6MCE5_9ACTN</name>
<dbReference type="Pfam" id="PF07228">
    <property type="entry name" value="SpoIIE"/>
    <property type="match status" value="1"/>
</dbReference>
<gene>
    <name evidence="3" type="ORF">ACFYNQ_35230</name>
</gene>
<dbReference type="PANTHER" id="PTHR43156">
    <property type="entry name" value="STAGE II SPORULATION PROTEIN E-RELATED"/>
    <property type="match status" value="1"/>
</dbReference>
<accession>A0ABW6MCE5</accession>
<evidence type="ECO:0000313" key="3">
    <source>
        <dbReference type="EMBL" id="MFE9603805.1"/>
    </source>
</evidence>
<feature type="domain" description="PPM-type phosphatase" evidence="2">
    <location>
        <begin position="190"/>
        <end position="402"/>
    </location>
</feature>
<protein>
    <submittedName>
        <fullName evidence="3">PP2C family protein-serine/threonine phosphatase</fullName>
        <ecNumber evidence="3">3.1.3.16</ecNumber>
    </submittedName>
</protein>
<dbReference type="InterPro" id="IPR036457">
    <property type="entry name" value="PPM-type-like_dom_sf"/>
</dbReference>
<dbReference type="SMART" id="SM00331">
    <property type="entry name" value="PP2C_SIG"/>
    <property type="match status" value="1"/>
</dbReference>
<dbReference type="Gene3D" id="3.60.40.10">
    <property type="entry name" value="PPM-type phosphatase domain"/>
    <property type="match status" value="1"/>
</dbReference>